<proteinExistence type="predicted"/>
<dbReference type="InterPro" id="IPR051320">
    <property type="entry name" value="Viral_Replic_Matur_Polypro"/>
</dbReference>
<gene>
    <name evidence="2 3" type="primary">LOC110345597</name>
</gene>
<dbReference type="Gene3D" id="3.30.70.270">
    <property type="match status" value="2"/>
</dbReference>
<dbReference type="PANTHER" id="PTHR33064">
    <property type="entry name" value="POL PROTEIN"/>
    <property type="match status" value="1"/>
</dbReference>
<dbReference type="InterPro" id="IPR043502">
    <property type="entry name" value="DNA/RNA_pol_sf"/>
</dbReference>
<dbReference type="RefSeq" id="XP_021099199.1">
    <property type="nucleotide sequence ID" value="XM_021243540.1"/>
</dbReference>
<dbReference type="RefSeq" id="XP_021099198.1">
    <property type="nucleotide sequence ID" value="XM_021243539.1"/>
</dbReference>
<dbReference type="PANTHER" id="PTHR33064:SF29">
    <property type="entry name" value="PEPTIDASE A2 DOMAIN-CONTAINING PROTEIN-RELATED"/>
    <property type="match status" value="1"/>
</dbReference>
<evidence type="ECO:0000313" key="1">
    <source>
        <dbReference type="Proteomes" id="UP000694906"/>
    </source>
</evidence>
<keyword evidence="1" id="KW-1185">Reference proteome</keyword>
<name>A0AAX6RQW6_HETGA</name>
<dbReference type="AlphaFoldDB" id="A0AAX6RQW6"/>
<dbReference type="Gene3D" id="2.40.70.10">
    <property type="entry name" value="Acid Proteases"/>
    <property type="match status" value="1"/>
</dbReference>
<dbReference type="SUPFAM" id="SSF56672">
    <property type="entry name" value="DNA/RNA polymerases"/>
    <property type="match status" value="1"/>
</dbReference>
<dbReference type="SUPFAM" id="SSF50630">
    <property type="entry name" value="Acid proteases"/>
    <property type="match status" value="1"/>
</dbReference>
<accession>A0AAX6RQW6</accession>
<evidence type="ECO:0000313" key="2">
    <source>
        <dbReference type="RefSeq" id="XP_021099198.1"/>
    </source>
</evidence>
<sequence>MTATKTLVQGATGTRDKMYPWTTSRTVDLGSHTMMHSFLVIPECHYPLLGWDLLGKLRATISFNEQDASLHLGMPSQSMVTCPLSEEYLLQPQGDPEVPEGDTKLIKEFQRLFPKVWAETNLPGLAAHQPPVVVTLLAAATPIAIKQYPIKTAAREKRRIHFRRLLDAEILRPSCKEVTKDFLELLQALGYRVSAKKAQICVTKTTYLGYQLSEGKRLLLNQRIQTILQIPTPTTKHQVREFLGSMGYCRLWILGFAEIEKPLYSATAWGGVPTPLDGEGRASLPRIKGALTGWGFSSVVPPRRTRYQKKKKKKRGPYFGLCSGASSHHKTFSPVCDRKGKNC</sequence>
<dbReference type="Proteomes" id="UP000694906">
    <property type="component" value="Unplaced"/>
</dbReference>
<reference evidence="2 3" key="1">
    <citation type="submission" date="2025-04" db="UniProtKB">
        <authorList>
            <consortium name="RefSeq"/>
        </authorList>
    </citation>
    <scope>IDENTIFICATION</scope>
</reference>
<dbReference type="GeneID" id="110345597"/>
<dbReference type="InterPro" id="IPR043128">
    <property type="entry name" value="Rev_trsase/Diguanyl_cyclase"/>
</dbReference>
<dbReference type="InterPro" id="IPR021109">
    <property type="entry name" value="Peptidase_aspartic_dom_sf"/>
</dbReference>
<organism evidence="1 2">
    <name type="scientific">Heterocephalus glaber</name>
    <name type="common">Naked mole rat</name>
    <dbReference type="NCBI Taxonomy" id="10181"/>
    <lineage>
        <taxon>Eukaryota</taxon>
        <taxon>Metazoa</taxon>
        <taxon>Chordata</taxon>
        <taxon>Craniata</taxon>
        <taxon>Vertebrata</taxon>
        <taxon>Euteleostomi</taxon>
        <taxon>Mammalia</taxon>
        <taxon>Eutheria</taxon>
        <taxon>Euarchontoglires</taxon>
        <taxon>Glires</taxon>
        <taxon>Rodentia</taxon>
        <taxon>Hystricomorpha</taxon>
        <taxon>Bathyergidae</taxon>
        <taxon>Heterocephalus</taxon>
    </lineage>
</organism>
<evidence type="ECO:0000313" key="3">
    <source>
        <dbReference type="RefSeq" id="XP_021099199.1"/>
    </source>
</evidence>
<protein>
    <submittedName>
        <fullName evidence="2 3">Uncharacterized protein LOC110345597</fullName>
    </submittedName>
</protein>